<protein>
    <recommendedName>
        <fullName evidence="4">Flagellar FliJ protein</fullName>
    </recommendedName>
</protein>
<accession>A0AAU9IAS3</accession>
<feature type="coiled-coil region" evidence="1">
    <location>
        <begin position="10"/>
        <end position="44"/>
    </location>
</feature>
<gene>
    <name evidence="2" type="ORF">BSTOLATCC_MIC1282</name>
</gene>
<comment type="caution">
    <text evidence="2">The sequence shown here is derived from an EMBL/GenBank/DDBJ whole genome shotgun (WGS) entry which is preliminary data.</text>
</comment>
<reference evidence="2" key="1">
    <citation type="submission" date="2021-09" db="EMBL/GenBank/DDBJ databases">
        <authorList>
            <consortium name="AG Swart"/>
            <person name="Singh M."/>
            <person name="Singh A."/>
            <person name="Seah K."/>
            <person name="Emmerich C."/>
        </authorList>
    </citation>
    <scope>NUCLEOTIDE SEQUENCE</scope>
    <source>
        <strain evidence="2">ATCC30299</strain>
    </source>
</reference>
<evidence type="ECO:0000313" key="3">
    <source>
        <dbReference type="Proteomes" id="UP001162131"/>
    </source>
</evidence>
<sequence length="180" mass="21407">MSTEYVLKRINLLKQEKKSLESLLQNTEEEVLRIMKKNAEESRRVKQLLESALPLRNENNIKNLGESTENFTQTENNLSKFYHTVALEEEIISIKETVLNAMTNYRIMKNTLERRKKKNKVMEDLIRQYQERIESLNKEKINLRSKCEASREEQKTMIDHIRYGDLIADPAPYVFKIQKE</sequence>
<keyword evidence="3" id="KW-1185">Reference proteome</keyword>
<dbReference type="Proteomes" id="UP001162131">
    <property type="component" value="Unassembled WGS sequence"/>
</dbReference>
<proteinExistence type="predicted"/>
<dbReference type="AlphaFoldDB" id="A0AAU9IAS3"/>
<name>A0AAU9IAS3_9CILI</name>
<dbReference type="EMBL" id="CAJZBQ010000002">
    <property type="protein sequence ID" value="CAG9310432.1"/>
    <property type="molecule type" value="Genomic_DNA"/>
</dbReference>
<evidence type="ECO:0000256" key="1">
    <source>
        <dbReference type="SAM" id="Coils"/>
    </source>
</evidence>
<keyword evidence="1" id="KW-0175">Coiled coil</keyword>
<evidence type="ECO:0000313" key="2">
    <source>
        <dbReference type="EMBL" id="CAG9310432.1"/>
    </source>
</evidence>
<organism evidence="2 3">
    <name type="scientific">Blepharisma stoltei</name>
    <dbReference type="NCBI Taxonomy" id="1481888"/>
    <lineage>
        <taxon>Eukaryota</taxon>
        <taxon>Sar</taxon>
        <taxon>Alveolata</taxon>
        <taxon>Ciliophora</taxon>
        <taxon>Postciliodesmatophora</taxon>
        <taxon>Heterotrichea</taxon>
        <taxon>Heterotrichida</taxon>
        <taxon>Blepharismidae</taxon>
        <taxon>Blepharisma</taxon>
    </lineage>
</organism>
<evidence type="ECO:0008006" key="4">
    <source>
        <dbReference type="Google" id="ProtNLM"/>
    </source>
</evidence>
<feature type="coiled-coil region" evidence="1">
    <location>
        <begin position="108"/>
        <end position="153"/>
    </location>
</feature>